<organism evidence="3 4">
    <name type="scientific">Paenibacillus antarcticus</name>
    <dbReference type="NCBI Taxonomy" id="253703"/>
    <lineage>
        <taxon>Bacteria</taxon>
        <taxon>Bacillati</taxon>
        <taxon>Bacillota</taxon>
        <taxon>Bacilli</taxon>
        <taxon>Bacillales</taxon>
        <taxon>Paenibacillaceae</taxon>
        <taxon>Paenibacillus</taxon>
    </lineage>
</organism>
<dbReference type="EMBL" id="LVJI01000007">
    <property type="protein sequence ID" value="OAB47306.1"/>
    <property type="molecule type" value="Genomic_DNA"/>
</dbReference>
<protein>
    <submittedName>
        <fullName evidence="3">Oxidoreductase</fullName>
    </submittedName>
</protein>
<dbReference type="CDD" id="cd05233">
    <property type="entry name" value="SDR_c"/>
    <property type="match status" value="1"/>
</dbReference>
<evidence type="ECO:0000256" key="1">
    <source>
        <dbReference type="ARBA" id="ARBA00006484"/>
    </source>
</evidence>
<reference evidence="3 4" key="1">
    <citation type="submission" date="2016-03" db="EMBL/GenBank/DDBJ databases">
        <title>Draft genome sequence of Paenibacillus antarcticus CECT 5836.</title>
        <authorList>
            <person name="Shin S.-K."/>
            <person name="Yi H."/>
        </authorList>
    </citation>
    <scope>NUCLEOTIDE SEQUENCE [LARGE SCALE GENOMIC DNA]</scope>
    <source>
        <strain evidence="3 4">CECT 5836</strain>
    </source>
</reference>
<evidence type="ECO:0000313" key="4">
    <source>
        <dbReference type="Proteomes" id="UP000077355"/>
    </source>
</evidence>
<dbReference type="InterPro" id="IPR002347">
    <property type="entry name" value="SDR_fam"/>
</dbReference>
<keyword evidence="2" id="KW-0560">Oxidoreductase</keyword>
<dbReference type="InterPro" id="IPR036291">
    <property type="entry name" value="NAD(P)-bd_dom_sf"/>
</dbReference>
<comment type="caution">
    <text evidence="3">The sequence shown here is derived from an EMBL/GenBank/DDBJ whole genome shotgun (WGS) entry which is preliminary data.</text>
</comment>
<evidence type="ECO:0000256" key="2">
    <source>
        <dbReference type="ARBA" id="ARBA00023002"/>
    </source>
</evidence>
<dbReference type="Proteomes" id="UP000077355">
    <property type="component" value="Unassembled WGS sequence"/>
</dbReference>
<dbReference type="PRINTS" id="PR00081">
    <property type="entry name" value="GDHRDH"/>
</dbReference>
<evidence type="ECO:0000313" key="3">
    <source>
        <dbReference type="EMBL" id="OAB47306.1"/>
    </source>
</evidence>
<dbReference type="GO" id="GO:0016491">
    <property type="term" value="F:oxidoreductase activity"/>
    <property type="evidence" value="ECO:0007669"/>
    <property type="project" value="UniProtKB-KW"/>
</dbReference>
<dbReference type="OrthoDB" id="9803333at2"/>
<dbReference type="PANTHER" id="PTHR24321:SF8">
    <property type="entry name" value="ESTRADIOL 17-BETA-DEHYDROGENASE 8-RELATED"/>
    <property type="match status" value="1"/>
</dbReference>
<gene>
    <name evidence="3" type="ORF">PBAT_06260</name>
</gene>
<keyword evidence="4" id="KW-1185">Reference proteome</keyword>
<comment type="similarity">
    <text evidence="1">Belongs to the short-chain dehydrogenases/reductases (SDR) family.</text>
</comment>
<dbReference type="AlphaFoldDB" id="A0A168Q237"/>
<sequence>MGRVQGKVALVTGGASGIGLSTAMLLAKEGAKVVIGDYNIDAAKEAAQEIKNQGFEATAVFLDASKEESIKEAVEFTVKEYGTITILYNNVGLTNLKKDLDVVNIDLDEWDRLMNVNVKSVLLGSRFAIPHMIKAGGGSIINTASMAAFASDSIRSAYGASKAAVVQLTKYIATQYGKDNIRCNGVAPGLILTPAAKNNLSQPLLDIFMKYNALPYHGEADDIGNTVLFLASDESKFITGQTIQVEGGHYLANPTAPDFNAMAAQAQAAQSK</sequence>
<dbReference type="Pfam" id="PF13561">
    <property type="entry name" value="adh_short_C2"/>
    <property type="match status" value="1"/>
</dbReference>
<dbReference type="RefSeq" id="WP_068647645.1">
    <property type="nucleotide sequence ID" value="NZ_CP043611.1"/>
</dbReference>
<dbReference type="SUPFAM" id="SSF51735">
    <property type="entry name" value="NAD(P)-binding Rossmann-fold domains"/>
    <property type="match status" value="1"/>
</dbReference>
<dbReference type="PANTHER" id="PTHR24321">
    <property type="entry name" value="DEHYDROGENASES, SHORT CHAIN"/>
    <property type="match status" value="1"/>
</dbReference>
<dbReference type="PRINTS" id="PR00080">
    <property type="entry name" value="SDRFAMILY"/>
</dbReference>
<dbReference type="Gene3D" id="3.40.50.720">
    <property type="entry name" value="NAD(P)-binding Rossmann-like Domain"/>
    <property type="match status" value="1"/>
</dbReference>
<proteinExistence type="inferred from homology"/>
<accession>A0A168Q237</accession>
<dbReference type="NCBIfam" id="NF005559">
    <property type="entry name" value="PRK07231.1"/>
    <property type="match status" value="1"/>
</dbReference>
<dbReference type="GO" id="GO:0008206">
    <property type="term" value="P:bile acid metabolic process"/>
    <property type="evidence" value="ECO:0007669"/>
    <property type="project" value="UniProtKB-ARBA"/>
</dbReference>
<name>A0A168Q237_9BACL</name>
<dbReference type="FunFam" id="3.40.50.720:FF:000084">
    <property type="entry name" value="Short-chain dehydrogenase reductase"/>
    <property type="match status" value="1"/>
</dbReference>